<keyword evidence="2" id="KW-0808">Transferase</keyword>
<sequence>MELPLRMPRNLPRHGEVRLRAFNDRDVGMLLNMSTDPYVPLIGTLPANTDRAGALGYIERQHDRLATGTGYSFCIALTTTDQAVGGAGLWLTSIEQGRATAGYAIAPRHRGRGLAGEALRALTTFAWTLPEVQRIELYIEPWNTASERTAQTADYQCEGLLRSHQVIDGNRVDMLLYAAVA</sequence>
<dbReference type="AlphaFoldDB" id="A0A563DX53"/>
<dbReference type="Pfam" id="PF13302">
    <property type="entry name" value="Acetyltransf_3"/>
    <property type="match status" value="1"/>
</dbReference>
<evidence type="ECO:0000313" key="2">
    <source>
        <dbReference type="EMBL" id="TWP34551.1"/>
    </source>
</evidence>
<organism evidence="2 3">
    <name type="scientific">Leekyejoonella antrihumi</name>
    <dbReference type="NCBI Taxonomy" id="1660198"/>
    <lineage>
        <taxon>Bacteria</taxon>
        <taxon>Bacillati</taxon>
        <taxon>Actinomycetota</taxon>
        <taxon>Actinomycetes</taxon>
        <taxon>Micrococcales</taxon>
        <taxon>Dermacoccaceae</taxon>
        <taxon>Leekyejoonella</taxon>
    </lineage>
</organism>
<reference evidence="2 3" key="1">
    <citation type="submission" date="2019-05" db="EMBL/GenBank/DDBJ databases">
        <authorList>
            <person name="Lee S.D."/>
        </authorList>
    </citation>
    <scope>NUCLEOTIDE SEQUENCE [LARGE SCALE GENOMIC DNA]</scope>
    <source>
        <strain evidence="2 3">C5-26</strain>
    </source>
</reference>
<dbReference type="EMBL" id="VCQV01000026">
    <property type="protein sequence ID" value="TWP34551.1"/>
    <property type="molecule type" value="Genomic_DNA"/>
</dbReference>
<dbReference type="SUPFAM" id="SSF55729">
    <property type="entry name" value="Acyl-CoA N-acyltransferases (Nat)"/>
    <property type="match status" value="1"/>
</dbReference>
<dbReference type="InterPro" id="IPR051908">
    <property type="entry name" value="Ribosomal_N-acetyltransferase"/>
</dbReference>
<dbReference type="GO" id="GO:0005737">
    <property type="term" value="C:cytoplasm"/>
    <property type="evidence" value="ECO:0007669"/>
    <property type="project" value="TreeGrafter"/>
</dbReference>
<proteinExistence type="predicted"/>
<dbReference type="CDD" id="cd04301">
    <property type="entry name" value="NAT_SF"/>
    <property type="match status" value="1"/>
</dbReference>
<reference evidence="2 3" key="2">
    <citation type="submission" date="2019-08" db="EMBL/GenBank/DDBJ databases">
        <title>Jejuicoccus antrihumi gen. nov., sp. nov., a new member of the family Dermacoccaceae isolated from a cave.</title>
        <authorList>
            <person name="Schumann P."/>
            <person name="Kim I.S."/>
        </authorList>
    </citation>
    <scope>NUCLEOTIDE SEQUENCE [LARGE SCALE GENOMIC DNA]</scope>
    <source>
        <strain evidence="2 3">C5-26</strain>
    </source>
</reference>
<dbReference type="RefSeq" id="WP_146318569.1">
    <property type="nucleotide sequence ID" value="NZ_VCQV01000026.1"/>
</dbReference>
<dbReference type="InterPro" id="IPR000182">
    <property type="entry name" value="GNAT_dom"/>
</dbReference>
<evidence type="ECO:0000313" key="3">
    <source>
        <dbReference type="Proteomes" id="UP000320244"/>
    </source>
</evidence>
<name>A0A563DX53_9MICO</name>
<dbReference type="Proteomes" id="UP000320244">
    <property type="component" value="Unassembled WGS sequence"/>
</dbReference>
<dbReference type="GO" id="GO:0008999">
    <property type="term" value="F:protein-N-terminal-alanine acetyltransferase activity"/>
    <property type="evidence" value="ECO:0007669"/>
    <property type="project" value="TreeGrafter"/>
</dbReference>
<dbReference type="PANTHER" id="PTHR43441">
    <property type="entry name" value="RIBOSOMAL-PROTEIN-SERINE ACETYLTRANSFERASE"/>
    <property type="match status" value="1"/>
</dbReference>
<comment type="caution">
    <text evidence="2">The sequence shown here is derived from an EMBL/GenBank/DDBJ whole genome shotgun (WGS) entry which is preliminary data.</text>
</comment>
<protein>
    <submittedName>
        <fullName evidence="2">GNAT family N-acetyltransferase</fullName>
    </submittedName>
</protein>
<gene>
    <name evidence="2" type="ORF">FGL98_16780</name>
</gene>
<dbReference type="GO" id="GO:1990189">
    <property type="term" value="F:protein N-terminal-serine acetyltransferase activity"/>
    <property type="evidence" value="ECO:0007669"/>
    <property type="project" value="TreeGrafter"/>
</dbReference>
<feature type="domain" description="N-acetyltransferase" evidence="1">
    <location>
        <begin position="17"/>
        <end position="179"/>
    </location>
</feature>
<dbReference type="Gene3D" id="3.40.630.30">
    <property type="match status" value="1"/>
</dbReference>
<dbReference type="OrthoDB" id="2061990at2"/>
<dbReference type="PROSITE" id="PS51186">
    <property type="entry name" value="GNAT"/>
    <property type="match status" value="1"/>
</dbReference>
<evidence type="ECO:0000259" key="1">
    <source>
        <dbReference type="PROSITE" id="PS51186"/>
    </source>
</evidence>
<accession>A0A563DX53</accession>
<dbReference type="InterPro" id="IPR016181">
    <property type="entry name" value="Acyl_CoA_acyltransferase"/>
</dbReference>
<dbReference type="PANTHER" id="PTHR43441:SF10">
    <property type="entry name" value="ACETYLTRANSFERASE"/>
    <property type="match status" value="1"/>
</dbReference>
<keyword evidence="3" id="KW-1185">Reference proteome</keyword>